<dbReference type="RefSeq" id="XP_060284241.1">
    <property type="nucleotide sequence ID" value="XM_060424549.1"/>
</dbReference>
<evidence type="ECO:0000313" key="3">
    <source>
        <dbReference type="Proteomes" id="UP001244011"/>
    </source>
</evidence>
<dbReference type="EMBL" id="MU839006">
    <property type="protein sequence ID" value="KAK1768028.1"/>
    <property type="molecule type" value="Genomic_DNA"/>
</dbReference>
<reference evidence="2" key="1">
    <citation type="submission" date="2023-06" db="EMBL/GenBank/DDBJ databases">
        <title>Genome-scale phylogeny and comparative genomics of the fungal order Sordariales.</title>
        <authorList>
            <consortium name="Lawrence Berkeley National Laboratory"/>
            <person name="Hensen N."/>
            <person name="Bonometti L."/>
            <person name="Westerberg I."/>
            <person name="Brannstrom I.O."/>
            <person name="Guillou S."/>
            <person name="Cros-Aarteil S."/>
            <person name="Calhoun S."/>
            <person name="Haridas S."/>
            <person name="Kuo A."/>
            <person name="Mondo S."/>
            <person name="Pangilinan J."/>
            <person name="Riley R."/>
            <person name="Labutti K."/>
            <person name="Andreopoulos B."/>
            <person name="Lipzen A."/>
            <person name="Chen C."/>
            <person name="Yanf M."/>
            <person name="Daum C."/>
            <person name="Ng V."/>
            <person name="Clum A."/>
            <person name="Steindorff A."/>
            <person name="Ohm R."/>
            <person name="Martin F."/>
            <person name="Silar P."/>
            <person name="Natvig D."/>
            <person name="Lalanne C."/>
            <person name="Gautier V."/>
            <person name="Ament-Velasquez S.L."/>
            <person name="Kruys A."/>
            <person name="Hutchinson M.I."/>
            <person name="Powell A.J."/>
            <person name="Barry K."/>
            <person name="Miller A.N."/>
            <person name="Grigoriev I.V."/>
            <person name="Debuchy R."/>
            <person name="Gladieux P."/>
            <person name="Thoren M.H."/>
            <person name="Johannesson H."/>
        </authorList>
    </citation>
    <scope>NUCLEOTIDE SEQUENCE</scope>
    <source>
        <strain evidence="2">8032-3</strain>
    </source>
</reference>
<dbReference type="GeneID" id="85307736"/>
<gene>
    <name evidence="2" type="ORF">QBC33DRAFT_450071</name>
</gene>
<dbReference type="AlphaFoldDB" id="A0AAJ0FM65"/>
<keyword evidence="1" id="KW-0472">Membrane</keyword>
<comment type="caution">
    <text evidence="2">The sequence shown here is derived from an EMBL/GenBank/DDBJ whole genome shotgun (WGS) entry which is preliminary data.</text>
</comment>
<feature type="transmembrane region" description="Helical" evidence="1">
    <location>
        <begin position="61"/>
        <end position="82"/>
    </location>
</feature>
<feature type="transmembrane region" description="Helical" evidence="1">
    <location>
        <begin position="160"/>
        <end position="181"/>
    </location>
</feature>
<dbReference type="PANTHER" id="PTHR35041:SF3">
    <property type="entry name" value="FORMYLMETHIONINE DEFORMYLASE-LIKE PROTEIN"/>
    <property type="match status" value="1"/>
</dbReference>
<organism evidence="2 3">
    <name type="scientific">Phialemonium atrogriseum</name>
    <dbReference type="NCBI Taxonomy" id="1093897"/>
    <lineage>
        <taxon>Eukaryota</taxon>
        <taxon>Fungi</taxon>
        <taxon>Dikarya</taxon>
        <taxon>Ascomycota</taxon>
        <taxon>Pezizomycotina</taxon>
        <taxon>Sordariomycetes</taxon>
        <taxon>Sordariomycetidae</taxon>
        <taxon>Cephalothecales</taxon>
        <taxon>Cephalothecaceae</taxon>
        <taxon>Phialemonium</taxon>
    </lineage>
</organism>
<protein>
    <recommendedName>
        <fullName evidence="4">Formylmethionine deformylase-like protein</fullName>
    </recommendedName>
</protein>
<feature type="transmembrane region" description="Helical" evidence="1">
    <location>
        <begin position="604"/>
        <end position="625"/>
    </location>
</feature>
<evidence type="ECO:0008006" key="4">
    <source>
        <dbReference type="Google" id="ProtNLM"/>
    </source>
</evidence>
<keyword evidence="3" id="KW-1185">Reference proteome</keyword>
<keyword evidence="1" id="KW-1133">Transmembrane helix</keyword>
<keyword evidence="1" id="KW-0812">Transmembrane</keyword>
<dbReference type="PANTHER" id="PTHR35041">
    <property type="entry name" value="MEDIATOR OF RNA POLYMERASE II TRANSCRIPTION SUBUNIT 1"/>
    <property type="match status" value="1"/>
</dbReference>
<feature type="transmembrane region" description="Helical" evidence="1">
    <location>
        <begin position="94"/>
        <end position="116"/>
    </location>
</feature>
<name>A0AAJ0FM65_9PEZI</name>
<accession>A0AAJ0FM65</accession>
<evidence type="ECO:0000313" key="2">
    <source>
        <dbReference type="EMBL" id="KAK1768028.1"/>
    </source>
</evidence>
<feature type="transmembrane region" description="Helical" evidence="1">
    <location>
        <begin position="128"/>
        <end position="148"/>
    </location>
</feature>
<evidence type="ECO:0000256" key="1">
    <source>
        <dbReference type="SAM" id="Phobius"/>
    </source>
</evidence>
<sequence>MGQLDPQAKLLPSTPGSSRFRFGRSSDLAPQQYDPFQINPGQYKPRRSVCWPPQWHSSWNMYVFCAFGFVCAVGHHIFYDTLDGKPADNQIQMLRYGTLLAFGAKAGLCAAVVTAFRQRVWTTVQTRLLSIGALDSLFVATEDLISLWNWELFKGARVAMALAVFVWIAPLMVILSANTLLVEPTTMVQETTCPGVRTLNFSFEETNEWRIPKRIDGVYEIPISLWNTTKPPDQDPPGWFDYYTGPSMNIQQTATLGAFMGGVAPRPNASLEVCGSGWNCTFDIQFVAPGYKCTELASGVDAKVVNLTQESGSIAPPFSMDLLLPKGLFSYYAFTSGGEYSTTQMEDVSIGGMPKTKPPYPKNFGAFRTEPIVWIGYSVIVNPDRPLPKEPSDPAWSSSFIPKLFACENYETAYTARFNYTDTAQVTTITSRKFLTPVVNTTLVPGVDAGDDGTADNTTATPEANYVRPTTDVGRYRRAAAFHSLGFMLRRFVNGTVEMARELDGAIANTAAVQTRLLDQRRNFFPHPDLQGLVQGFYEDIVLSLLSNPQFVDVVWAARPDEQSGTLREGGVGVGGPGGEEAYRYPCVKSRTAIMYRYHARDLWIVYGIAIVLALVGVAVGAHAVRENDGAMRDTRFSSIVAATRGPALERVGWEDRGELPGDVKGLRLGYGMIPRGGPEVIGLGVLDGGSIGSGWKPGEMRYGFGLEGEVQQFR</sequence>
<proteinExistence type="predicted"/>
<dbReference type="Proteomes" id="UP001244011">
    <property type="component" value="Unassembled WGS sequence"/>
</dbReference>